<feature type="transmembrane region" description="Helical" evidence="1">
    <location>
        <begin position="7"/>
        <end position="26"/>
    </location>
</feature>
<organism evidence="2 3">
    <name type="scientific">Helicobacter enhydrae</name>
    <dbReference type="NCBI Taxonomy" id="222136"/>
    <lineage>
        <taxon>Bacteria</taxon>
        <taxon>Pseudomonadati</taxon>
        <taxon>Campylobacterota</taxon>
        <taxon>Epsilonproteobacteria</taxon>
        <taxon>Campylobacterales</taxon>
        <taxon>Helicobacteraceae</taxon>
        <taxon>Helicobacter</taxon>
    </lineage>
</organism>
<accession>A0A1B1U7W5</accession>
<dbReference type="Proteomes" id="UP000092884">
    <property type="component" value="Chromosome"/>
</dbReference>
<gene>
    <name evidence="2" type="ORF">BBW65_07505</name>
</gene>
<protein>
    <recommendedName>
        <fullName evidence="4">Septum formation initiator</fullName>
    </recommendedName>
</protein>
<proteinExistence type="predicted"/>
<evidence type="ECO:0000313" key="2">
    <source>
        <dbReference type="EMBL" id="ANV98792.1"/>
    </source>
</evidence>
<keyword evidence="1" id="KW-0812">Transmembrane</keyword>
<evidence type="ECO:0008006" key="4">
    <source>
        <dbReference type="Google" id="ProtNLM"/>
    </source>
</evidence>
<dbReference type="STRING" id="222136.BBW65_07505"/>
<dbReference type="EMBL" id="CP016503">
    <property type="protein sequence ID" value="ANV98792.1"/>
    <property type="molecule type" value="Genomic_DNA"/>
</dbReference>
<keyword evidence="1" id="KW-0472">Membrane</keyword>
<evidence type="ECO:0000313" key="3">
    <source>
        <dbReference type="Proteomes" id="UP000092884"/>
    </source>
</evidence>
<dbReference type="KEGG" id="het:BBW65_07505"/>
<reference evidence="3" key="1">
    <citation type="submission" date="2016-07" db="EMBL/GenBank/DDBJ databases">
        <authorList>
            <person name="Florea S."/>
            <person name="Webb J.S."/>
            <person name="Jaromczyk J."/>
            <person name="Schardl C.L."/>
        </authorList>
    </citation>
    <scope>NUCLEOTIDE SEQUENCE [LARGE SCALE GENOMIC DNA]</scope>
    <source>
        <strain evidence="3">MIT 01-6242</strain>
    </source>
</reference>
<name>A0A1B1U7W5_9HELI</name>
<evidence type="ECO:0000256" key="1">
    <source>
        <dbReference type="SAM" id="Phobius"/>
    </source>
</evidence>
<keyword evidence="3" id="KW-1185">Reference proteome</keyword>
<keyword evidence="1" id="KW-1133">Transmembrane helix</keyword>
<dbReference type="AlphaFoldDB" id="A0A1B1U7W5"/>
<sequence>MRIRWRIVIIVCGVFWIGWYATELLYGNYSRQILQELREQEQYLKQKVNQLQAQNVKLQKVIFELKGLEPNLEEKK</sequence>